<feature type="chain" id="PRO_5003066015" evidence="2">
    <location>
        <begin position="32"/>
        <end position="229"/>
    </location>
</feature>
<dbReference type="Proteomes" id="UP000004510">
    <property type="component" value="Unassembled WGS sequence"/>
</dbReference>
<dbReference type="PATRIC" id="fig|742159.3.peg.810"/>
<dbReference type="eggNOG" id="COG3063">
    <property type="taxonomic scope" value="Bacteria"/>
</dbReference>
<feature type="region of interest" description="Disordered" evidence="1">
    <location>
        <begin position="206"/>
        <end position="229"/>
    </location>
</feature>
<dbReference type="HOGENOM" id="CLU_094914_0_0_4"/>
<dbReference type="AlphaFoldDB" id="D4XIN0"/>
<dbReference type="Gene3D" id="1.25.40.10">
    <property type="entry name" value="Tetratricopeptide repeat domain"/>
    <property type="match status" value="1"/>
</dbReference>
<dbReference type="SUPFAM" id="SSF48452">
    <property type="entry name" value="TPR-like"/>
    <property type="match status" value="1"/>
</dbReference>
<reference evidence="4" key="1">
    <citation type="submission" date="2010-03" db="EMBL/GenBank/DDBJ databases">
        <title>Complete sequence of Mobiluncus curtisii ATCC 43063.</title>
        <authorList>
            <person name="Muzny D."/>
            <person name="Qin X."/>
            <person name="Deng J."/>
            <person name="Jiang H."/>
            <person name="Liu Y."/>
            <person name="Qu J."/>
            <person name="Song X.-Z."/>
            <person name="Zhang L."/>
            <person name="Thornton R."/>
            <person name="Coyle M."/>
            <person name="Francisco L."/>
            <person name="Jackson L."/>
            <person name="Javaid M."/>
            <person name="Korchina V."/>
            <person name="Kovar C."/>
            <person name="Mata R."/>
            <person name="Mathew T."/>
            <person name="Ngo R."/>
            <person name="Nguyen L."/>
            <person name="Nguyen N."/>
            <person name="Okwuonu G."/>
            <person name="Ongeri F."/>
            <person name="Pham C."/>
            <person name="Simmons D."/>
            <person name="Wilczek-Boney K."/>
            <person name="Hale W."/>
            <person name="Jakkamsetti A."/>
            <person name="Pham P."/>
            <person name="Ruth R."/>
            <person name="San Lucas F."/>
            <person name="Warren J."/>
            <person name="Zhang J."/>
            <person name="Zhao Z."/>
            <person name="Zhou C."/>
            <person name="Zhu D."/>
            <person name="Lee S."/>
            <person name="Bess C."/>
            <person name="Blankenburg K."/>
            <person name="Forbes L."/>
            <person name="Fu Q."/>
            <person name="Gubbala S."/>
            <person name="Hirani K."/>
            <person name="Jayaseelan J.C."/>
            <person name="Lara F."/>
            <person name="Munidasa M."/>
            <person name="Palculict T."/>
            <person name="Patil S."/>
            <person name="Pu L.-L."/>
            <person name="Saada N."/>
            <person name="Tang L."/>
            <person name="Weissenberger G."/>
            <person name="Zhu Y."/>
            <person name="Hemphill L."/>
            <person name="Shang Y."/>
            <person name="Youmans B."/>
            <person name="Ayvaz T."/>
            <person name="Ross M."/>
            <person name="Santibanez J."/>
            <person name="Aqrawi P."/>
            <person name="Gross S."/>
            <person name="Joshi V."/>
            <person name="Fowler G."/>
            <person name="Nazareth L."/>
            <person name="Reid J."/>
            <person name="Worley K."/>
            <person name="Petrosino J."/>
            <person name="Highlander S."/>
            <person name="Gibbs R."/>
            <person name="Gibbs R."/>
        </authorList>
    </citation>
    <scope>NUCLEOTIDE SEQUENCE [LARGE SCALE GENOMIC DNA]</scope>
    <source>
        <strain evidence="4">ATCC 43553</strain>
    </source>
</reference>
<name>D4XIN0_9BURK</name>
<gene>
    <name evidence="3" type="primary">pflu</name>
    <name evidence="3" type="ORF">HMPREF0004_5327</name>
</gene>
<accession>D4XIN0</accession>
<proteinExistence type="predicted"/>
<protein>
    <submittedName>
        <fullName evidence="3">Tetratricopeptide repeat protein</fullName>
    </submittedName>
</protein>
<sequence>MRIFVMKLTPSLRAGWTHLLAGVALSFAALAACPLASAAPAELDQGIHALQTDWATIQYQTPADQRAGRFETLSQQAHALTARYAGSAEPHIWEGIILSSWANAKGGMGALSLAKQARAEYESAIQIDRKALGGSALSSLGVLYYKVPGWPVGFGDNKKAEGLLQEALAINPNGIDTNYFYADYLVYRNRKPEAVPYLEKALNAAPRPGRESADAGRRAEAKALLDSIR</sequence>
<evidence type="ECO:0000256" key="2">
    <source>
        <dbReference type="SAM" id="SignalP"/>
    </source>
</evidence>
<feature type="compositionally biased region" description="Basic and acidic residues" evidence="1">
    <location>
        <begin position="208"/>
        <end position="229"/>
    </location>
</feature>
<feature type="signal peptide" evidence="2">
    <location>
        <begin position="1"/>
        <end position="31"/>
    </location>
</feature>
<evidence type="ECO:0000313" key="4">
    <source>
        <dbReference type="Proteomes" id="UP000004510"/>
    </source>
</evidence>
<comment type="caution">
    <text evidence="3">The sequence shown here is derived from an EMBL/GenBank/DDBJ whole genome shotgun (WGS) entry which is preliminary data.</text>
</comment>
<dbReference type="PROSITE" id="PS51257">
    <property type="entry name" value="PROKAR_LIPOPROTEIN"/>
    <property type="match status" value="1"/>
</dbReference>
<keyword evidence="2" id="KW-0732">Signal</keyword>
<dbReference type="InterPro" id="IPR011990">
    <property type="entry name" value="TPR-like_helical_dom_sf"/>
</dbReference>
<evidence type="ECO:0000313" key="3">
    <source>
        <dbReference type="EMBL" id="EFF73398.1"/>
    </source>
</evidence>
<dbReference type="EMBL" id="ADMS01000120">
    <property type="protein sequence ID" value="EFF73398.1"/>
    <property type="molecule type" value="Genomic_DNA"/>
</dbReference>
<evidence type="ECO:0000256" key="1">
    <source>
        <dbReference type="SAM" id="MobiDB-lite"/>
    </source>
</evidence>
<organism evidence="3 4">
    <name type="scientific">Achromobacter piechaudii ATCC 43553</name>
    <dbReference type="NCBI Taxonomy" id="742159"/>
    <lineage>
        <taxon>Bacteria</taxon>
        <taxon>Pseudomonadati</taxon>
        <taxon>Pseudomonadota</taxon>
        <taxon>Betaproteobacteria</taxon>
        <taxon>Burkholderiales</taxon>
        <taxon>Alcaligenaceae</taxon>
        <taxon>Achromobacter</taxon>
    </lineage>
</organism>